<protein>
    <submittedName>
        <fullName evidence="3">Oxidoreductase</fullName>
    </submittedName>
</protein>
<dbReference type="Pfam" id="PF00106">
    <property type="entry name" value="adh_short"/>
    <property type="match status" value="1"/>
</dbReference>
<keyword evidence="2" id="KW-0560">Oxidoreductase</keyword>
<dbReference type="RefSeq" id="WP_085231977.1">
    <property type="nucleotide sequence ID" value="NZ_AP022613.1"/>
</dbReference>
<dbReference type="GO" id="GO:0016491">
    <property type="term" value="F:oxidoreductase activity"/>
    <property type="evidence" value="ECO:0007669"/>
    <property type="project" value="UniProtKB-KW"/>
</dbReference>
<accession>A0A1X1TJ24</accession>
<dbReference type="PANTHER" id="PTHR24320">
    <property type="entry name" value="RETINOL DEHYDROGENASE"/>
    <property type="match status" value="1"/>
</dbReference>
<name>A0A1X1TJ24_9MYCO</name>
<dbReference type="STRING" id="44010.AWC00_07215"/>
<dbReference type="Proteomes" id="UP000467385">
    <property type="component" value="Chromosome"/>
</dbReference>
<proteinExistence type="inferred from homology"/>
<dbReference type="AlphaFoldDB" id="A0A1X1TJ24"/>
<dbReference type="InterPro" id="IPR036291">
    <property type="entry name" value="NAD(P)-bd_dom_sf"/>
</dbReference>
<dbReference type="InterPro" id="IPR002347">
    <property type="entry name" value="SDR_fam"/>
</dbReference>
<dbReference type="OrthoDB" id="4449798at2"/>
<keyword evidence="4" id="KW-1185">Reference proteome</keyword>
<dbReference type="PANTHER" id="PTHR24320:SF283">
    <property type="entry name" value="RETINOL DEHYDROGENASE 11"/>
    <property type="match status" value="1"/>
</dbReference>
<organism evidence="3 4">
    <name type="scientific">Mycobacterium conspicuum</name>
    <dbReference type="NCBI Taxonomy" id="44010"/>
    <lineage>
        <taxon>Bacteria</taxon>
        <taxon>Bacillati</taxon>
        <taxon>Actinomycetota</taxon>
        <taxon>Actinomycetes</taxon>
        <taxon>Mycobacteriales</taxon>
        <taxon>Mycobacteriaceae</taxon>
        <taxon>Mycobacterium</taxon>
    </lineage>
</organism>
<evidence type="ECO:0000256" key="2">
    <source>
        <dbReference type="ARBA" id="ARBA00023002"/>
    </source>
</evidence>
<evidence type="ECO:0000313" key="4">
    <source>
        <dbReference type="Proteomes" id="UP000467385"/>
    </source>
</evidence>
<dbReference type="EMBL" id="AP022613">
    <property type="protein sequence ID" value="BBZ37963.1"/>
    <property type="molecule type" value="Genomic_DNA"/>
</dbReference>
<gene>
    <name evidence="3" type="ORF">MCNS_10260</name>
</gene>
<sequence length="296" mass="30974">MFGFASTVDDVIAGVDLTGKTAVVTGASSGLGLQTVTTLASAGAHVIATVRDPDSVHVDGVAVTALDLARLDSVRAAAQAIAAQHQRVDILINNAGVMFTPPMTTADGFELQFGVNHLGHFLLTTLLLPPLRAAAAASGDARVVTLSSEAHRNWGIDLDDIDFERRGYDTFLAYGQAKSANVLMTVELHRRFGAEGITALAVHPGTCATNLARYMDRATLKKMFAMSPETFAPENMKTVAQAAATTVWAATEPSLAGRGGAYLADCQVAQAADAATDPVAAQRLWALSERLIVGVE</sequence>
<evidence type="ECO:0000256" key="1">
    <source>
        <dbReference type="ARBA" id="ARBA00006484"/>
    </source>
</evidence>
<evidence type="ECO:0000313" key="3">
    <source>
        <dbReference type="EMBL" id="BBZ37963.1"/>
    </source>
</evidence>
<comment type="similarity">
    <text evidence="1">Belongs to the short-chain dehydrogenases/reductases (SDR) family.</text>
</comment>
<dbReference type="SUPFAM" id="SSF51735">
    <property type="entry name" value="NAD(P)-binding Rossmann-fold domains"/>
    <property type="match status" value="1"/>
</dbReference>
<dbReference type="Gene3D" id="3.40.50.720">
    <property type="entry name" value="NAD(P)-binding Rossmann-like Domain"/>
    <property type="match status" value="1"/>
</dbReference>
<dbReference type="PRINTS" id="PR00081">
    <property type="entry name" value="GDHRDH"/>
</dbReference>
<reference evidence="3 4" key="1">
    <citation type="journal article" date="2019" name="Emerg. Microbes Infect.">
        <title>Comprehensive subspecies identification of 175 nontuberculous mycobacteria species based on 7547 genomic profiles.</title>
        <authorList>
            <person name="Matsumoto Y."/>
            <person name="Kinjo T."/>
            <person name="Motooka D."/>
            <person name="Nabeya D."/>
            <person name="Jung N."/>
            <person name="Uechi K."/>
            <person name="Horii T."/>
            <person name="Iida T."/>
            <person name="Fujita J."/>
            <person name="Nakamura S."/>
        </authorList>
    </citation>
    <scope>NUCLEOTIDE SEQUENCE [LARGE SCALE GENOMIC DNA]</scope>
    <source>
        <strain evidence="3 4">JCM 14738</strain>
    </source>
</reference>